<evidence type="ECO:0000256" key="1">
    <source>
        <dbReference type="SAM" id="MobiDB-lite"/>
    </source>
</evidence>
<dbReference type="PANTHER" id="PTHR16019:SF5">
    <property type="entry name" value="BSD DOMAIN-CONTAINING PROTEIN 1"/>
    <property type="match status" value="1"/>
</dbReference>
<feature type="domain" description="BSD" evidence="2">
    <location>
        <begin position="210"/>
        <end position="262"/>
    </location>
</feature>
<dbReference type="InterPro" id="IPR005607">
    <property type="entry name" value="BSD_dom"/>
</dbReference>
<keyword evidence="4" id="KW-1185">Reference proteome</keyword>
<organism evidence="3 4">
    <name type="scientific">Vanilla planifolia</name>
    <name type="common">Vanilla</name>
    <dbReference type="NCBI Taxonomy" id="51239"/>
    <lineage>
        <taxon>Eukaryota</taxon>
        <taxon>Viridiplantae</taxon>
        <taxon>Streptophyta</taxon>
        <taxon>Embryophyta</taxon>
        <taxon>Tracheophyta</taxon>
        <taxon>Spermatophyta</taxon>
        <taxon>Magnoliopsida</taxon>
        <taxon>Liliopsida</taxon>
        <taxon>Asparagales</taxon>
        <taxon>Orchidaceae</taxon>
        <taxon>Vanilloideae</taxon>
        <taxon>Vanilleae</taxon>
        <taxon>Vanilla</taxon>
    </lineage>
</organism>
<dbReference type="OrthoDB" id="185373at2759"/>
<dbReference type="PROSITE" id="PS50858">
    <property type="entry name" value="BSD"/>
    <property type="match status" value="1"/>
</dbReference>
<protein>
    <recommendedName>
        <fullName evidence="2">BSD domain-containing protein</fullName>
    </recommendedName>
</protein>
<dbReference type="Pfam" id="PF03909">
    <property type="entry name" value="BSD"/>
    <property type="match status" value="1"/>
</dbReference>
<dbReference type="Gene3D" id="1.10.3970.10">
    <property type="entry name" value="BSD domain"/>
    <property type="match status" value="1"/>
</dbReference>
<dbReference type="PANTHER" id="PTHR16019">
    <property type="entry name" value="SYNAPSE-ASSOCIATED PROTEIN"/>
    <property type="match status" value="1"/>
</dbReference>
<dbReference type="SUPFAM" id="SSF140383">
    <property type="entry name" value="BSD domain-like"/>
    <property type="match status" value="1"/>
</dbReference>
<dbReference type="Proteomes" id="UP000636800">
    <property type="component" value="Unassembled WGS sequence"/>
</dbReference>
<evidence type="ECO:0000313" key="3">
    <source>
        <dbReference type="EMBL" id="KAG0452572.1"/>
    </source>
</evidence>
<feature type="region of interest" description="Disordered" evidence="1">
    <location>
        <begin position="1"/>
        <end position="55"/>
    </location>
</feature>
<dbReference type="EMBL" id="JADCNL010000014">
    <property type="protein sequence ID" value="KAG0452572.1"/>
    <property type="molecule type" value="Genomic_DNA"/>
</dbReference>
<name>A0A835U8Q9_VANPL</name>
<reference evidence="3 4" key="1">
    <citation type="journal article" date="2020" name="Nat. Food">
        <title>A phased Vanilla planifolia genome enables genetic improvement of flavour and production.</title>
        <authorList>
            <person name="Hasing T."/>
            <person name="Tang H."/>
            <person name="Brym M."/>
            <person name="Khazi F."/>
            <person name="Huang T."/>
            <person name="Chambers A.H."/>
        </authorList>
    </citation>
    <scope>NUCLEOTIDE SEQUENCE [LARGE SCALE GENOMIC DNA]</scope>
    <source>
        <tissue evidence="3">Leaf</tissue>
    </source>
</reference>
<sequence length="471" mass="52434">MDFWKSVFSSDPDPSASSTEGNSPSDSPQKPKEIEDDADAKDSNPSLNSDPQNSPWVGLGSLIKNFASKSESVIQTYRRDLEEFGSGLKKETVAFRDIASRAVRDLPSSLEAGASAAQDSLETVGQAIDDLGGSVWRGTAEIISQGKEALLVPDYDADAYTSVFQTPSSGGVTASTSKRYSRFDVQVLAIQSDPSTFTEELEDSEDFIKWKSEFKLEGKEEEIETLCYDNGSLESLFEKMVPSSMDYDTFWNRYFYKLYKLKQAEDARANLVKRVISREDEDLTWEVDDDEEVDTEKEVELLRSETTEEGGEKRDMVDEAMVDHVEELEEKLARESIESDDGKIPAEMPKVKSSVVAAIVDSDMPTLAVEMKDDAGKTCNELISNSDEKVLPDAKSVLIESCRDSDISVVSSQPSILEEEDLGWDEIEDLGDQDEKKVAGSNPSPNREDIRRRIGVVEDDEDLNWDIEDDD</sequence>
<feature type="compositionally biased region" description="Polar residues" evidence="1">
    <location>
        <begin position="43"/>
        <end position="55"/>
    </location>
</feature>
<dbReference type="InterPro" id="IPR051494">
    <property type="entry name" value="BSD_domain-containing"/>
</dbReference>
<dbReference type="AlphaFoldDB" id="A0A835U8Q9"/>
<accession>A0A835U8Q9</accession>
<evidence type="ECO:0000259" key="2">
    <source>
        <dbReference type="PROSITE" id="PS50858"/>
    </source>
</evidence>
<feature type="compositionally biased region" description="Polar residues" evidence="1">
    <location>
        <begin position="15"/>
        <end position="28"/>
    </location>
</feature>
<dbReference type="InterPro" id="IPR035925">
    <property type="entry name" value="BSD_dom_sf"/>
</dbReference>
<dbReference type="SMART" id="SM00751">
    <property type="entry name" value="BSD"/>
    <property type="match status" value="1"/>
</dbReference>
<feature type="region of interest" description="Disordered" evidence="1">
    <location>
        <begin position="428"/>
        <end position="455"/>
    </location>
</feature>
<feature type="compositionally biased region" description="Basic and acidic residues" evidence="1">
    <location>
        <begin position="446"/>
        <end position="455"/>
    </location>
</feature>
<dbReference type="GO" id="GO:0005737">
    <property type="term" value="C:cytoplasm"/>
    <property type="evidence" value="ECO:0007669"/>
    <property type="project" value="TreeGrafter"/>
</dbReference>
<proteinExistence type="predicted"/>
<evidence type="ECO:0000313" key="4">
    <source>
        <dbReference type="Proteomes" id="UP000636800"/>
    </source>
</evidence>
<gene>
    <name evidence="3" type="ORF">HPP92_025236</name>
</gene>
<comment type="caution">
    <text evidence="3">The sequence shown here is derived from an EMBL/GenBank/DDBJ whole genome shotgun (WGS) entry which is preliminary data.</text>
</comment>